<evidence type="ECO:0000256" key="4">
    <source>
        <dbReference type="RuleBase" id="RU364043"/>
    </source>
</evidence>
<dbReference type="Gene3D" id="3.90.79.10">
    <property type="entry name" value="Nucleoside Triphosphate Pyrophosphohydrolase"/>
    <property type="match status" value="1"/>
</dbReference>
<dbReference type="PANTHER" id="PTHR43222">
    <property type="entry name" value="NUDIX HYDROLASE 23"/>
    <property type="match status" value="1"/>
</dbReference>
<organism evidence="6 7">
    <name type="scientific">SAR86 cluster bacterium</name>
    <dbReference type="NCBI Taxonomy" id="2030880"/>
    <lineage>
        <taxon>Bacteria</taxon>
        <taxon>Pseudomonadati</taxon>
        <taxon>Pseudomonadota</taxon>
        <taxon>Gammaproteobacteria</taxon>
        <taxon>SAR86 cluster</taxon>
    </lineage>
</organism>
<dbReference type="GO" id="GO:0017110">
    <property type="term" value="F:nucleoside diphosphate phosphatase activity"/>
    <property type="evidence" value="ECO:0007669"/>
    <property type="project" value="InterPro"/>
</dbReference>
<dbReference type="InterPro" id="IPR000086">
    <property type="entry name" value="NUDIX_hydrolase_dom"/>
</dbReference>
<dbReference type="EMBL" id="NVVJ01000013">
    <property type="protein sequence ID" value="PCJ26088.1"/>
    <property type="molecule type" value="Genomic_DNA"/>
</dbReference>
<comment type="cofactor">
    <cofactor evidence="4">
        <name>Mg(2+)</name>
        <dbReference type="ChEBI" id="CHEBI:18420"/>
    </cofactor>
</comment>
<keyword evidence="4" id="KW-0460">Magnesium</keyword>
<evidence type="ECO:0000313" key="7">
    <source>
        <dbReference type="Proteomes" id="UP000218327"/>
    </source>
</evidence>
<evidence type="ECO:0000256" key="3">
    <source>
        <dbReference type="ARBA" id="ARBA00015552"/>
    </source>
</evidence>
<feature type="domain" description="Nudix hydrolase" evidence="5">
    <location>
        <begin position="4"/>
        <end position="131"/>
    </location>
</feature>
<dbReference type="EC" id="3.6.1.-" evidence="4"/>
<keyword evidence="4 6" id="KW-0378">Hydrolase</keyword>
<dbReference type="SUPFAM" id="SSF55811">
    <property type="entry name" value="Nudix"/>
    <property type="match status" value="1"/>
</dbReference>
<evidence type="ECO:0000313" key="6">
    <source>
        <dbReference type="EMBL" id="PCJ26088.1"/>
    </source>
</evidence>
<dbReference type="InterPro" id="IPR015797">
    <property type="entry name" value="NUDIX_hydrolase-like_dom_sf"/>
</dbReference>
<proteinExistence type="inferred from homology"/>
<sequence>MTELPHITVATIVEREGQFLMVKEMSDSQIVYNQPAGHLEKNETLLQAAERETLEETAWRVKPTHLLGIYQYTSPTNGISYVRHCFITEALEQVVDQALDTAIIETQWLSFSDLKARSDEMRSPLVLKVIADYLSGQRFPLSLLSNSD</sequence>
<dbReference type="Pfam" id="PF00293">
    <property type="entry name" value="NUDIX"/>
    <property type="match status" value="1"/>
</dbReference>
<dbReference type="InterPro" id="IPR033713">
    <property type="entry name" value="NudJ"/>
</dbReference>
<comment type="caution">
    <text evidence="6">The sequence shown here is derived from an EMBL/GenBank/DDBJ whole genome shotgun (WGS) entry which is preliminary data.</text>
</comment>
<accession>A0A2A5B4S5</accession>
<dbReference type="PROSITE" id="PS51462">
    <property type="entry name" value="NUDIX"/>
    <property type="match status" value="1"/>
</dbReference>
<dbReference type="GO" id="GO:0004787">
    <property type="term" value="F:thiamine diphosphate phosphatase activity"/>
    <property type="evidence" value="ECO:0007669"/>
    <property type="project" value="InterPro"/>
</dbReference>
<reference evidence="7" key="1">
    <citation type="submission" date="2017-08" db="EMBL/GenBank/DDBJ databases">
        <title>A dynamic microbial community with high functional redundancy inhabits the cold, oxic subseafloor aquifer.</title>
        <authorList>
            <person name="Tully B.J."/>
            <person name="Wheat C.G."/>
            <person name="Glazer B.T."/>
            <person name="Huber J.A."/>
        </authorList>
    </citation>
    <scope>NUCLEOTIDE SEQUENCE [LARGE SCALE GENOMIC DNA]</scope>
</reference>
<evidence type="ECO:0000256" key="2">
    <source>
        <dbReference type="ARBA" id="ARBA00011245"/>
    </source>
</evidence>
<dbReference type="PANTHER" id="PTHR43222:SF11">
    <property type="entry name" value="PHOSPHATASE NUDJ"/>
    <property type="match status" value="1"/>
</dbReference>
<name>A0A2A5B4S5_9GAMM</name>
<gene>
    <name evidence="4" type="primary">nudJ</name>
    <name evidence="6" type="ORF">COA96_06210</name>
</gene>
<evidence type="ECO:0000259" key="5">
    <source>
        <dbReference type="PROSITE" id="PS51462"/>
    </source>
</evidence>
<comment type="subunit">
    <text evidence="2 4">Monomer.</text>
</comment>
<dbReference type="AlphaFoldDB" id="A0A2A5B4S5"/>
<protein>
    <recommendedName>
        <fullName evidence="3 4">Phosphatase NudJ</fullName>
        <ecNumber evidence="4">3.6.1.-</ecNumber>
    </recommendedName>
</protein>
<dbReference type="Proteomes" id="UP000218327">
    <property type="component" value="Unassembled WGS sequence"/>
</dbReference>
<evidence type="ECO:0000256" key="1">
    <source>
        <dbReference type="ARBA" id="ARBA00007608"/>
    </source>
</evidence>
<dbReference type="CDD" id="cd03675">
    <property type="entry name" value="NUDIX_Hydrolase"/>
    <property type="match status" value="1"/>
</dbReference>
<comment type="similarity">
    <text evidence="1 4">Belongs to the Nudix hydrolase family. NudJ subfamily.</text>
</comment>
<dbReference type="GO" id="GO:0017111">
    <property type="term" value="F:ribonucleoside triphosphate phosphatase activity"/>
    <property type="evidence" value="ECO:0007669"/>
    <property type="project" value="InterPro"/>
</dbReference>